<keyword evidence="2" id="KW-0802">TPR repeat</keyword>
<dbReference type="InterPro" id="IPR011990">
    <property type="entry name" value="TPR-like_helical_dom_sf"/>
</dbReference>
<dbReference type="EMBL" id="JABANM010033980">
    <property type="protein sequence ID" value="KAF4700393.1"/>
    <property type="molecule type" value="Genomic_DNA"/>
</dbReference>
<evidence type="ECO:0000256" key="2">
    <source>
        <dbReference type="ARBA" id="ARBA00022803"/>
    </source>
</evidence>
<gene>
    <name evidence="3" type="ORF">FOZ62_010126</name>
</gene>
<evidence type="ECO:0000256" key="1">
    <source>
        <dbReference type="ARBA" id="ARBA00022737"/>
    </source>
</evidence>
<dbReference type="Gene3D" id="1.25.40.10">
    <property type="entry name" value="Tetratricopeptide repeat domain"/>
    <property type="match status" value="1"/>
</dbReference>
<evidence type="ECO:0000313" key="3">
    <source>
        <dbReference type="EMBL" id="KAF4700393.1"/>
    </source>
</evidence>
<comment type="caution">
    <text evidence="3">The sequence shown here is derived from an EMBL/GenBank/DDBJ whole genome shotgun (WGS) entry which is preliminary data.</text>
</comment>
<keyword evidence="1" id="KW-0677">Repeat</keyword>
<organism evidence="3 4">
    <name type="scientific">Perkinsus olseni</name>
    <name type="common">Perkinsus atlanticus</name>
    <dbReference type="NCBI Taxonomy" id="32597"/>
    <lineage>
        <taxon>Eukaryota</taxon>
        <taxon>Sar</taxon>
        <taxon>Alveolata</taxon>
        <taxon>Perkinsozoa</taxon>
        <taxon>Perkinsea</taxon>
        <taxon>Perkinsida</taxon>
        <taxon>Perkinsidae</taxon>
        <taxon>Perkinsus</taxon>
    </lineage>
</organism>
<dbReference type="InterPro" id="IPR039663">
    <property type="entry name" value="AIP/AIPL1/TTC9"/>
</dbReference>
<evidence type="ECO:0000313" key="4">
    <source>
        <dbReference type="Proteomes" id="UP000574390"/>
    </source>
</evidence>
<name>A0A7J6PWJ3_PEROL</name>
<proteinExistence type="predicted"/>
<dbReference type="PANTHER" id="PTHR11242">
    <property type="entry name" value="ARYL HYDROCARBON RECEPTOR INTERACTING PROTEIN RELATED"/>
    <property type="match status" value="1"/>
</dbReference>
<sequence>MNNDALKTGRPDVTAILGDSGGPLPSFHRVSDGNRMLGELDPNHACQELTSAYRRHSLTRAHKGVDRSARVAWALDTKSRANQLYREGKLEEAQQLYLDCLSAMDGSPEMKSKILVPISANLAACMIELGHYAKCVKLCSTCIEAVGSSAPDVCGEGVQQVLRRQVPSPPRLQRVTRGIAYYRLGDYDRARSDLERVPHEMPDVGRYLRAIKRKQRDERKLCNKMLGSEEIYPDKAVERRSKKLDFDDLFTDESPLGVAAEGSSIFDSSMPQATSGSAGLKLKGSLATTKEVEAWKQQLAKESRITKPAEDQALAEIGDHLYRENRYFGFYKVQDSSADTASDCKKIFTLDMIQCDEGFDPKCPKDTMNPVHSRRQRGLESTRPVRSNQTYGWLRPIDQPKYGFERTRICHDSFMDFSHL</sequence>
<accession>A0A7J6PWJ3</accession>
<dbReference type="Proteomes" id="UP000574390">
    <property type="component" value="Unassembled WGS sequence"/>
</dbReference>
<dbReference type="PANTHER" id="PTHR11242:SF0">
    <property type="entry name" value="TPR_REGION DOMAIN-CONTAINING PROTEIN"/>
    <property type="match status" value="1"/>
</dbReference>
<dbReference type="AlphaFoldDB" id="A0A7J6PWJ3"/>
<protein>
    <submittedName>
        <fullName evidence="3">Uncharacterized protein</fullName>
    </submittedName>
</protein>
<dbReference type="SUPFAM" id="SSF48452">
    <property type="entry name" value="TPR-like"/>
    <property type="match status" value="1"/>
</dbReference>
<reference evidence="3 4" key="1">
    <citation type="submission" date="2020-04" db="EMBL/GenBank/DDBJ databases">
        <title>Perkinsus olseni comparative genomics.</title>
        <authorList>
            <person name="Bogema D.R."/>
        </authorList>
    </citation>
    <scope>NUCLEOTIDE SEQUENCE [LARGE SCALE GENOMIC DNA]</scope>
    <source>
        <strain evidence="3">ATCC PRA-205</strain>
    </source>
</reference>